<dbReference type="AlphaFoldDB" id="A0A9D4CNC4"/>
<protein>
    <submittedName>
        <fullName evidence="1">Uncharacterized protein</fullName>
    </submittedName>
</protein>
<keyword evidence="2" id="KW-1185">Reference proteome</keyword>
<gene>
    <name evidence="1" type="ORF">DPMN_053581</name>
</gene>
<accession>A0A9D4CNC4</accession>
<dbReference type="Proteomes" id="UP000828390">
    <property type="component" value="Unassembled WGS sequence"/>
</dbReference>
<sequence>MHTVGYGHESTVRDMTPAAVLPMHTVGYGHEFTVSDMTPAAVQAYLCTQLAMAMSPLSVT</sequence>
<evidence type="ECO:0000313" key="2">
    <source>
        <dbReference type="Proteomes" id="UP000828390"/>
    </source>
</evidence>
<dbReference type="EMBL" id="JAIWYP010000012">
    <property type="protein sequence ID" value="KAH3727642.1"/>
    <property type="molecule type" value="Genomic_DNA"/>
</dbReference>
<name>A0A9D4CNC4_DREPO</name>
<reference evidence="1" key="1">
    <citation type="journal article" date="2019" name="bioRxiv">
        <title>The Genome of the Zebra Mussel, Dreissena polymorpha: A Resource for Invasive Species Research.</title>
        <authorList>
            <person name="McCartney M.A."/>
            <person name="Auch B."/>
            <person name="Kono T."/>
            <person name="Mallez S."/>
            <person name="Zhang Y."/>
            <person name="Obille A."/>
            <person name="Becker A."/>
            <person name="Abrahante J.E."/>
            <person name="Garbe J."/>
            <person name="Badalamenti J.P."/>
            <person name="Herman A."/>
            <person name="Mangelson H."/>
            <person name="Liachko I."/>
            <person name="Sullivan S."/>
            <person name="Sone E.D."/>
            <person name="Koren S."/>
            <person name="Silverstein K.A.T."/>
            <person name="Beckman K.B."/>
            <person name="Gohl D.M."/>
        </authorList>
    </citation>
    <scope>NUCLEOTIDE SEQUENCE</scope>
    <source>
        <strain evidence="1">Duluth1</strain>
        <tissue evidence="1">Whole animal</tissue>
    </source>
</reference>
<evidence type="ECO:0000313" key="1">
    <source>
        <dbReference type="EMBL" id="KAH3727642.1"/>
    </source>
</evidence>
<proteinExistence type="predicted"/>
<reference evidence="1" key="2">
    <citation type="submission" date="2020-11" db="EMBL/GenBank/DDBJ databases">
        <authorList>
            <person name="McCartney M.A."/>
            <person name="Auch B."/>
            <person name="Kono T."/>
            <person name="Mallez S."/>
            <person name="Becker A."/>
            <person name="Gohl D.M."/>
            <person name="Silverstein K.A.T."/>
            <person name="Koren S."/>
            <person name="Bechman K.B."/>
            <person name="Herman A."/>
            <person name="Abrahante J.E."/>
            <person name="Garbe J."/>
        </authorList>
    </citation>
    <scope>NUCLEOTIDE SEQUENCE</scope>
    <source>
        <strain evidence="1">Duluth1</strain>
        <tissue evidence="1">Whole animal</tissue>
    </source>
</reference>
<organism evidence="1 2">
    <name type="scientific">Dreissena polymorpha</name>
    <name type="common">Zebra mussel</name>
    <name type="synonym">Mytilus polymorpha</name>
    <dbReference type="NCBI Taxonomy" id="45954"/>
    <lineage>
        <taxon>Eukaryota</taxon>
        <taxon>Metazoa</taxon>
        <taxon>Spiralia</taxon>
        <taxon>Lophotrochozoa</taxon>
        <taxon>Mollusca</taxon>
        <taxon>Bivalvia</taxon>
        <taxon>Autobranchia</taxon>
        <taxon>Heteroconchia</taxon>
        <taxon>Euheterodonta</taxon>
        <taxon>Imparidentia</taxon>
        <taxon>Neoheterodontei</taxon>
        <taxon>Myida</taxon>
        <taxon>Dreissenoidea</taxon>
        <taxon>Dreissenidae</taxon>
        <taxon>Dreissena</taxon>
    </lineage>
</organism>
<comment type="caution">
    <text evidence="1">The sequence shown here is derived from an EMBL/GenBank/DDBJ whole genome shotgun (WGS) entry which is preliminary data.</text>
</comment>